<reference evidence="4 5" key="1">
    <citation type="submission" date="2018-04" db="EMBL/GenBank/DDBJ databases">
        <title>Genomic Encyclopedia of Archaeal and Bacterial Type Strains, Phase II (KMG-II): from individual species to whole genera.</title>
        <authorList>
            <person name="Goeker M."/>
        </authorList>
    </citation>
    <scope>NUCLEOTIDE SEQUENCE [LARGE SCALE GENOMIC DNA]</scope>
    <source>
        <strain evidence="4 5">DSM 26809</strain>
    </source>
</reference>
<evidence type="ECO:0000256" key="1">
    <source>
        <dbReference type="ARBA" id="ARBA00006484"/>
    </source>
</evidence>
<dbReference type="AlphaFoldDB" id="A0A2T5JAW0"/>
<dbReference type="InterPro" id="IPR020904">
    <property type="entry name" value="Sc_DH/Rdtase_CS"/>
</dbReference>
<dbReference type="PANTHER" id="PTHR44196">
    <property type="entry name" value="DEHYDROGENASE/REDUCTASE SDR FAMILY MEMBER 7B"/>
    <property type="match status" value="1"/>
</dbReference>
<dbReference type="PRINTS" id="PR00081">
    <property type="entry name" value="GDHRDH"/>
</dbReference>
<dbReference type="GO" id="GO:0016020">
    <property type="term" value="C:membrane"/>
    <property type="evidence" value="ECO:0007669"/>
    <property type="project" value="TreeGrafter"/>
</dbReference>
<dbReference type="PANTHER" id="PTHR44196:SF1">
    <property type="entry name" value="DEHYDROGENASE_REDUCTASE SDR FAMILY MEMBER 7B"/>
    <property type="match status" value="1"/>
</dbReference>
<dbReference type="GO" id="GO:0016491">
    <property type="term" value="F:oxidoreductase activity"/>
    <property type="evidence" value="ECO:0007669"/>
    <property type="project" value="UniProtKB-KW"/>
</dbReference>
<name>A0A2T5JAW0_9SPHI</name>
<dbReference type="PROSITE" id="PS00061">
    <property type="entry name" value="ADH_SHORT"/>
    <property type="match status" value="1"/>
</dbReference>
<accession>A0A2T5JAW0</accession>
<gene>
    <name evidence="4" type="ORF">C8P68_103171</name>
</gene>
<dbReference type="Pfam" id="PF00106">
    <property type="entry name" value="adh_short"/>
    <property type="match status" value="1"/>
</dbReference>
<dbReference type="OrthoDB" id="9810734at2"/>
<sequence>MNNAIITGATRGMGRAISIAFAKEGFNLAVCARNAGELEAFKQELLQINPQIKVAAVTADISLKEQIHAFASQAEQELGDINIIVNNAGIYQPTSILDDEDSVFNRLMNTNLLPAYELYRYFGKKLIAARRGHIFTICSSASKNVVKEAGTYSVTKFALLGLNNVMRQEMQQYGVKVTAVIPGSTLTSSWDGTTIPAERFILPEDIASAIVNAYKMSPGANVDEIVMMPVFGQL</sequence>
<dbReference type="CDD" id="cd05233">
    <property type="entry name" value="SDR_c"/>
    <property type="match status" value="1"/>
</dbReference>
<proteinExistence type="inferred from homology"/>
<keyword evidence="2" id="KW-0560">Oxidoreductase</keyword>
<organism evidence="4 5">
    <name type="scientific">Mucilaginibacter yixingensis</name>
    <dbReference type="NCBI Taxonomy" id="1295612"/>
    <lineage>
        <taxon>Bacteria</taxon>
        <taxon>Pseudomonadati</taxon>
        <taxon>Bacteroidota</taxon>
        <taxon>Sphingobacteriia</taxon>
        <taxon>Sphingobacteriales</taxon>
        <taxon>Sphingobacteriaceae</taxon>
        <taxon>Mucilaginibacter</taxon>
    </lineage>
</organism>
<evidence type="ECO:0000256" key="3">
    <source>
        <dbReference type="RuleBase" id="RU000363"/>
    </source>
</evidence>
<comment type="caution">
    <text evidence="4">The sequence shown here is derived from an EMBL/GenBank/DDBJ whole genome shotgun (WGS) entry which is preliminary data.</text>
</comment>
<dbReference type="RefSeq" id="WP_107828203.1">
    <property type="nucleotide sequence ID" value="NZ_CP160205.1"/>
</dbReference>
<evidence type="ECO:0000313" key="5">
    <source>
        <dbReference type="Proteomes" id="UP000244168"/>
    </source>
</evidence>
<dbReference type="Proteomes" id="UP000244168">
    <property type="component" value="Unassembled WGS sequence"/>
</dbReference>
<evidence type="ECO:0000256" key="2">
    <source>
        <dbReference type="ARBA" id="ARBA00023002"/>
    </source>
</evidence>
<keyword evidence="5" id="KW-1185">Reference proteome</keyword>
<protein>
    <submittedName>
        <fullName evidence="4">NADP-dependent 3-hydroxy acid dehydrogenase YdfG</fullName>
    </submittedName>
</protein>
<dbReference type="InterPro" id="IPR002347">
    <property type="entry name" value="SDR_fam"/>
</dbReference>
<comment type="similarity">
    <text evidence="1 3">Belongs to the short-chain dehydrogenases/reductases (SDR) family.</text>
</comment>
<evidence type="ECO:0000313" key="4">
    <source>
        <dbReference type="EMBL" id="PTQ98012.1"/>
    </source>
</evidence>
<dbReference type="EMBL" id="QAOQ01000003">
    <property type="protein sequence ID" value="PTQ98012.1"/>
    <property type="molecule type" value="Genomic_DNA"/>
</dbReference>
<dbReference type="InterPro" id="IPR036291">
    <property type="entry name" value="NAD(P)-bd_dom_sf"/>
</dbReference>
<dbReference type="SUPFAM" id="SSF51735">
    <property type="entry name" value="NAD(P)-binding Rossmann-fold domains"/>
    <property type="match status" value="1"/>
</dbReference>
<dbReference type="PRINTS" id="PR00080">
    <property type="entry name" value="SDRFAMILY"/>
</dbReference>
<dbReference type="Gene3D" id="3.40.50.720">
    <property type="entry name" value="NAD(P)-binding Rossmann-like Domain"/>
    <property type="match status" value="1"/>
</dbReference>